<dbReference type="PANTHER" id="PTHR12835:SF5">
    <property type="entry name" value="BIOTIN--PROTEIN LIGASE"/>
    <property type="match status" value="1"/>
</dbReference>
<evidence type="ECO:0000313" key="8">
    <source>
        <dbReference type="EMBL" id="GGJ96303.1"/>
    </source>
</evidence>
<dbReference type="RefSeq" id="WP_188816843.1">
    <property type="nucleotide sequence ID" value="NZ_BMOF01000010.1"/>
</dbReference>
<dbReference type="HAMAP" id="MF_00978">
    <property type="entry name" value="Bifunct_BirA"/>
    <property type="match status" value="1"/>
</dbReference>
<dbReference type="GO" id="GO:0005737">
    <property type="term" value="C:cytoplasm"/>
    <property type="evidence" value="ECO:0007669"/>
    <property type="project" value="TreeGrafter"/>
</dbReference>
<evidence type="ECO:0000256" key="4">
    <source>
        <dbReference type="ARBA" id="ARBA00023125"/>
    </source>
</evidence>
<evidence type="ECO:0000256" key="1">
    <source>
        <dbReference type="ARBA" id="ARBA00022598"/>
    </source>
</evidence>
<dbReference type="Pfam" id="PF03099">
    <property type="entry name" value="BPL_LplA_LipB"/>
    <property type="match status" value="1"/>
</dbReference>
<dbReference type="GO" id="GO:0004077">
    <property type="term" value="F:biotin--[biotin carboxyl-carrier protein] ligase activity"/>
    <property type="evidence" value="ECO:0007669"/>
    <property type="project" value="UniProtKB-UniRule"/>
</dbReference>
<comment type="similarity">
    <text evidence="6">Belongs to the biotin--protein ligase family.</text>
</comment>
<evidence type="ECO:0000313" key="9">
    <source>
        <dbReference type="Proteomes" id="UP000637720"/>
    </source>
</evidence>
<dbReference type="GO" id="GO:0009249">
    <property type="term" value="P:protein lipoylation"/>
    <property type="evidence" value="ECO:0007669"/>
    <property type="project" value="UniProtKB-ARBA"/>
</dbReference>
<dbReference type="InterPro" id="IPR036390">
    <property type="entry name" value="WH_DNA-bd_sf"/>
</dbReference>
<dbReference type="InterPro" id="IPR030855">
    <property type="entry name" value="Bifunct_BirA"/>
</dbReference>
<keyword evidence="5 6" id="KW-0092">Biotin</keyword>
<keyword evidence="2 6" id="KW-0547">Nucleotide-binding</keyword>
<reference evidence="8" key="1">
    <citation type="journal article" date="2014" name="Int. J. Syst. Evol. Microbiol.">
        <title>Complete genome sequence of Corynebacterium casei LMG S-19264T (=DSM 44701T), isolated from a smear-ripened cheese.</title>
        <authorList>
            <consortium name="US DOE Joint Genome Institute (JGI-PGF)"/>
            <person name="Walter F."/>
            <person name="Albersmeier A."/>
            <person name="Kalinowski J."/>
            <person name="Ruckert C."/>
        </authorList>
    </citation>
    <scope>NUCLEOTIDE SEQUENCE</scope>
    <source>
        <strain evidence="8">JCM 14719</strain>
    </source>
</reference>
<dbReference type="CDD" id="cd00090">
    <property type="entry name" value="HTH_ARSR"/>
    <property type="match status" value="1"/>
</dbReference>
<dbReference type="CDD" id="cd16442">
    <property type="entry name" value="BPL"/>
    <property type="match status" value="1"/>
</dbReference>
<keyword evidence="4 6" id="KW-0238">DNA-binding</keyword>
<dbReference type="Pfam" id="PF02237">
    <property type="entry name" value="BPL_C"/>
    <property type="match status" value="1"/>
</dbReference>
<dbReference type="InterPro" id="IPR004408">
    <property type="entry name" value="Biotin_CoA_COase_ligase"/>
</dbReference>
<dbReference type="PROSITE" id="PS51733">
    <property type="entry name" value="BPL_LPL_CATALYTIC"/>
    <property type="match status" value="1"/>
</dbReference>
<dbReference type="Gene3D" id="3.30.930.10">
    <property type="entry name" value="Bira Bifunctional Protein, Domain 2"/>
    <property type="match status" value="1"/>
</dbReference>
<comment type="function">
    <text evidence="6">Acts both as a biotin--[acetyl-CoA-carboxylase] ligase and a repressor.</text>
</comment>
<dbReference type="AlphaFoldDB" id="A0A8J3FBH7"/>
<name>A0A8J3FBH7_9BACI</name>
<dbReference type="InterPro" id="IPR045864">
    <property type="entry name" value="aa-tRNA-synth_II/BPL/LPL"/>
</dbReference>
<sequence>MINEELIRHLKAARGQFVSGEELSRLLGVSRTAIWKHIEELRQAGYRVEAVRRAGYRLVAAPDRLYPVELQDGLATKRFGREAVYFDAIASTQNEAHRRAEAGAPEGLVVIADVQTGGRGRLGRSWHSPPETGIWMSLVLRPDVPLPRVPQLTLVAAVSLADTLAACTGLSVGIKWPNDLLAGGRKVCGILTELAAEADRVHYVILGIGLNVNQTEEDFPPELRARAGSLAMAAGRSFSRVALAQRMLEGLEADYDDYLQKGFAPFKRRWEARAVSLGQRVVARTPGGDFVGIARGIDDDGALLLEQANGALRKIYSADLDL</sequence>
<comment type="catalytic activity">
    <reaction evidence="6">
        <text>biotin + L-lysyl-[protein] + ATP = N(6)-biotinyl-L-lysyl-[protein] + AMP + diphosphate + H(+)</text>
        <dbReference type="Rhea" id="RHEA:11756"/>
        <dbReference type="Rhea" id="RHEA-COMP:9752"/>
        <dbReference type="Rhea" id="RHEA-COMP:10505"/>
        <dbReference type="ChEBI" id="CHEBI:15378"/>
        <dbReference type="ChEBI" id="CHEBI:29969"/>
        <dbReference type="ChEBI" id="CHEBI:30616"/>
        <dbReference type="ChEBI" id="CHEBI:33019"/>
        <dbReference type="ChEBI" id="CHEBI:57586"/>
        <dbReference type="ChEBI" id="CHEBI:83144"/>
        <dbReference type="ChEBI" id="CHEBI:456215"/>
        <dbReference type="EC" id="6.3.4.15"/>
    </reaction>
</comment>
<dbReference type="GO" id="GO:0003677">
    <property type="term" value="F:DNA binding"/>
    <property type="evidence" value="ECO:0007669"/>
    <property type="project" value="UniProtKB-UniRule"/>
</dbReference>
<dbReference type="InterPro" id="IPR008988">
    <property type="entry name" value="Transcriptional_repressor_C"/>
</dbReference>
<dbReference type="InterPro" id="IPR011991">
    <property type="entry name" value="ArsR-like_HTH"/>
</dbReference>
<dbReference type="SUPFAM" id="SSF46785">
    <property type="entry name" value="Winged helix' DNA-binding domain"/>
    <property type="match status" value="1"/>
</dbReference>
<protein>
    <recommendedName>
        <fullName evidence="6">Bifunctional ligase/repressor BirA</fullName>
    </recommendedName>
    <alternativeName>
        <fullName evidence="6">Biotin--[acetyl-CoA-carboxylase] ligase</fullName>
        <ecNumber evidence="6">6.3.4.15</ecNumber>
    </alternativeName>
    <alternativeName>
        <fullName evidence="6">Biotin--protein ligase</fullName>
    </alternativeName>
    <alternativeName>
        <fullName evidence="6">Biotin-[acetyl-CoA carboxylase] synthetase</fullName>
    </alternativeName>
</protein>
<feature type="DNA-binding region" description="H-T-H motif" evidence="6">
    <location>
        <begin position="20"/>
        <end position="39"/>
    </location>
</feature>
<dbReference type="Gene3D" id="2.30.30.100">
    <property type="match status" value="1"/>
</dbReference>
<dbReference type="Proteomes" id="UP000637720">
    <property type="component" value="Unassembled WGS sequence"/>
</dbReference>
<keyword evidence="9" id="KW-1185">Reference proteome</keyword>
<evidence type="ECO:0000256" key="5">
    <source>
        <dbReference type="ARBA" id="ARBA00023267"/>
    </source>
</evidence>
<keyword evidence="6" id="KW-0678">Repressor</keyword>
<dbReference type="InterPro" id="IPR004143">
    <property type="entry name" value="BPL_LPL_catalytic"/>
</dbReference>
<comment type="caution">
    <text evidence="8">The sequence shown here is derived from an EMBL/GenBank/DDBJ whole genome shotgun (WGS) entry which is preliminary data.</text>
</comment>
<reference evidence="8" key="2">
    <citation type="submission" date="2020-09" db="EMBL/GenBank/DDBJ databases">
        <authorList>
            <person name="Sun Q."/>
            <person name="Ohkuma M."/>
        </authorList>
    </citation>
    <scope>NUCLEOTIDE SEQUENCE</scope>
    <source>
        <strain evidence="8">JCM 14719</strain>
    </source>
</reference>
<dbReference type="GO" id="GO:0016740">
    <property type="term" value="F:transferase activity"/>
    <property type="evidence" value="ECO:0007669"/>
    <property type="project" value="UniProtKB-ARBA"/>
</dbReference>
<evidence type="ECO:0000256" key="6">
    <source>
        <dbReference type="HAMAP-Rule" id="MF_00978"/>
    </source>
</evidence>
<keyword evidence="6" id="KW-0805">Transcription regulation</keyword>
<keyword evidence="3 6" id="KW-0067">ATP-binding</keyword>
<dbReference type="Gene3D" id="1.10.10.10">
    <property type="entry name" value="Winged helix-like DNA-binding domain superfamily/Winged helix DNA-binding domain"/>
    <property type="match status" value="1"/>
</dbReference>
<dbReference type="SUPFAM" id="SSF55681">
    <property type="entry name" value="Class II aaRS and biotin synthetases"/>
    <property type="match status" value="1"/>
</dbReference>
<dbReference type="EC" id="6.3.4.15" evidence="6"/>
<proteinExistence type="inferred from homology"/>
<keyword evidence="6" id="KW-0804">Transcription</keyword>
<evidence type="ECO:0000256" key="2">
    <source>
        <dbReference type="ARBA" id="ARBA00022741"/>
    </source>
</evidence>
<dbReference type="InterPro" id="IPR013196">
    <property type="entry name" value="HTH_11"/>
</dbReference>
<feature type="binding site" evidence="6">
    <location>
        <position position="115"/>
    </location>
    <ligand>
        <name>biotin</name>
        <dbReference type="ChEBI" id="CHEBI:57586"/>
    </ligand>
</feature>
<gene>
    <name evidence="6 8" type="primary">birA</name>
    <name evidence="8" type="ORF">GCM10007043_07730</name>
</gene>
<dbReference type="PANTHER" id="PTHR12835">
    <property type="entry name" value="BIOTIN PROTEIN LIGASE"/>
    <property type="match status" value="1"/>
</dbReference>
<feature type="binding site" evidence="6">
    <location>
        <position position="186"/>
    </location>
    <ligand>
        <name>biotin</name>
        <dbReference type="ChEBI" id="CHEBI:57586"/>
    </ligand>
</feature>
<dbReference type="NCBIfam" id="TIGR00121">
    <property type="entry name" value="birA_ligase"/>
    <property type="match status" value="1"/>
</dbReference>
<evidence type="ECO:0000256" key="3">
    <source>
        <dbReference type="ARBA" id="ARBA00022840"/>
    </source>
</evidence>
<dbReference type="EMBL" id="BMOF01000010">
    <property type="protein sequence ID" value="GGJ96303.1"/>
    <property type="molecule type" value="Genomic_DNA"/>
</dbReference>
<keyword evidence="1 6" id="KW-0436">Ligase</keyword>
<organism evidence="8 9">
    <name type="scientific">Calditerricola satsumensis</name>
    <dbReference type="NCBI Taxonomy" id="373054"/>
    <lineage>
        <taxon>Bacteria</taxon>
        <taxon>Bacillati</taxon>
        <taxon>Bacillota</taxon>
        <taxon>Bacilli</taxon>
        <taxon>Bacillales</taxon>
        <taxon>Bacillaceae</taxon>
        <taxon>Calditerricola</taxon>
    </lineage>
</organism>
<dbReference type="GO" id="GO:0006355">
    <property type="term" value="P:regulation of DNA-templated transcription"/>
    <property type="evidence" value="ECO:0007669"/>
    <property type="project" value="UniProtKB-UniRule"/>
</dbReference>
<feature type="domain" description="BPL/LPL catalytic" evidence="7">
    <location>
        <begin position="68"/>
        <end position="259"/>
    </location>
</feature>
<comment type="caution">
    <text evidence="6">Lacks conserved residue(s) required for the propagation of feature annotation.</text>
</comment>
<accession>A0A8J3FBH7</accession>
<feature type="binding site" evidence="6">
    <location>
        <begin position="119"/>
        <end position="121"/>
    </location>
    <ligand>
        <name>biotin</name>
        <dbReference type="ChEBI" id="CHEBI:57586"/>
    </ligand>
</feature>
<dbReference type="Pfam" id="PF08279">
    <property type="entry name" value="HTH_11"/>
    <property type="match status" value="1"/>
</dbReference>
<evidence type="ECO:0000259" key="7">
    <source>
        <dbReference type="PROSITE" id="PS51733"/>
    </source>
</evidence>
<dbReference type="SUPFAM" id="SSF50037">
    <property type="entry name" value="C-terminal domain of transcriptional repressors"/>
    <property type="match status" value="1"/>
</dbReference>
<dbReference type="InterPro" id="IPR036388">
    <property type="entry name" value="WH-like_DNA-bd_sf"/>
</dbReference>
<dbReference type="GO" id="GO:0005524">
    <property type="term" value="F:ATP binding"/>
    <property type="evidence" value="ECO:0007669"/>
    <property type="project" value="UniProtKB-UniRule"/>
</dbReference>
<dbReference type="InterPro" id="IPR003142">
    <property type="entry name" value="BPL_C"/>
</dbReference>